<evidence type="ECO:0000313" key="1">
    <source>
        <dbReference type="EMBL" id="SEQ38148.1"/>
    </source>
</evidence>
<dbReference type="GO" id="GO:0016811">
    <property type="term" value="F:hydrolase activity, acting on carbon-nitrogen (but not peptide) bonds, in linear amides"/>
    <property type="evidence" value="ECO:0007669"/>
    <property type="project" value="TreeGrafter"/>
</dbReference>
<dbReference type="STRING" id="1855383.SAMN05216548_104138"/>
<dbReference type="AlphaFoldDB" id="A0A1H9FLC1"/>
<dbReference type="RefSeq" id="WP_092496011.1">
    <property type="nucleotide sequence ID" value="NZ_FOFG01000004.1"/>
</dbReference>
<reference evidence="1 2" key="1">
    <citation type="submission" date="2016-10" db="EMBL/GenBank/DDBJ databases">
        <authorList>
            <person name="de Groot N.N."/>
        </authorList>
    </citation>
    <scope>NUCLEOTIDE SEQUENCE [LARGE SCALE GENOMIC DNA]</scope>
    <source>
        <strain evidence="1 2">A52C2</strain>
    </source>
</reference>
<dbReference type="Pfam" id="PF02585">
    <property type="entry name" value="PIG-L"/>
    <property type="match status" value="1"/>
</dbReference>
<organism evidence="1 2">
    <name type="scientific">Faunimonas pinastri</name>
    <dbReference type="NCBI Taxonomy" id="1855383"/>
    <lineage>
        <taxon>Bacteria</taxon>
        <taxon>Pseudomonadati</taxon>
        <taxon>Pseudomonadota</taxon>
        <taxon>Alphaproteobacteria</taxon>
        <taxon>Hyphomicrobiales</taxon>
        <taxon>Afifellaceae</taxon>
        <taxon>Faunimonas</taxon>
    </lineage>
</organism>
<dbReference type="InterPro" id="IPR003737">
    <property type="entry name" value="GlcNAc_PI_deacetylase-related"/>
</dbReference>
<accession>A0A1H9FLC1</accession>
<dbReference type="PANTHER" id="PTHR12993">
    <property type="entry name" value="N-ACETYLGLUCOSAMINYL-PHOSPHATIDYLINOSITOL DE-N-ACETYLASE-RELATED"/>
    <property type="match status" value="1"/>
</dbReference>
<name>A0A1H9FLC1_9HYPH</name>
<proteinExistence type="predicted"/>
<gene>
    <name evidence="1" type="ORF">SAMN05216548_104138</name>
</gene>
<dbReference type="Gene3D" id="3.40.50.10320">
    <property type="entry name" value="LmbE-like"/>
    <property type="match status" value="1"/>
</dbReference>
<dbReference type="PANTHER" id="PTHR12993:SF11">
    <property type="entry name" value="N-ACETYLGLUCOSAMINYL-PHOSPHATIDYLINOSITOL DE-N-ACETYLASE"/>
    <property type="match status" value="1"/>
</dbReference>
<sequence length="281" mass="30101">MSAADLRTGQVDGKKFLRALVDPAADIPFRVVVVVAHPDDETIGCGGQLSRFPSPKIVHVTDGAPRNGADAKVQGFASPADYAAARRAELEHAAGVVGIVPQQLVCLGVPDQQASANLTLIARQLTGVLAESDVVLTHAFEGGHADHEATAFAVAAACKLLAGEGRAPAVIEMPFYHRGPDGWVTQTFLPEPAAPETSIVLDAGQRARKLQMMAAHVTQEEVLRLFKLDVERFRPAGEIDFARLPNGGNLLYEMYDWGLTGDLWLQRVAEAERELGLVRTA</sequence>
<dbReference type="OrthoDB" id="128519at2"/>
<dbReference type="Proteomes" id="UP000199647">
    <property type="component" value="Unassembled WGS sequence"/>
</dbReference>
<keyword evidence="2" id="KW-1185">Reference proteome</keyword>
<protein>
    <submittedName>
        <fullName evidence="1">N-acetylglucosaminyl deacetylase, LmbE family</fullName>
    </submittedName>
</protein>
<dbReference type="SUPFAM" id="SSF102588">
    <property type="entry name" value="LmbE-like"/>
    <property type="match status" value="1"/>
</dbReference>
<dbReference type="EMBL" id="FOFG01000004">
    <property type="protein sequence ID" value="SEQ38148.1"/>
    <property type="molecule type" value="Genomic_DNA"/>
</dbReference>
<evidence type="ECO:0000313" key="2">
    <source>
        <dbReference type="Proteomes" id="UP000199647"/>
    </source>
</evidence>
<dbReference type="InterPro" id="IPR024078">
    <property type="entry name" value="LmbE-like_dom_sf"/>
</dbReference>